<feature type="region of interest" description="Disordered" evidence="5">
    <location>
        <begin position="93"/>
        <end position="116"/>
    </location>
</feature>
<evidence type="ECO:0000256" key="2">
    <source>
        <dbReference type="ARBA" id="ARBA00022490"/>
    </source>
</evidence>
<comment type="subcellular location">
    <subcellularLocation>
        <location evidence="1">Cytoplasm</location>
        <location evidence="1">Cytoskeleton</location>
        <location evidence="1">Microtubule organizing center</location>
        <location evidence="1">Centrosome</location>
        <location evidence="1">Centriole</location>
    </subcellularLocation>
</comment>
<dbReference type="RefSeq" id="XP_028311399.1">
    <property type="nucleotide sequence ID" value="XM_028455598.1"/>
</dbReference>
<comment type="similarity">
    <text evidence="4">Belongs to the PPP1R35 family.</text>
</comment>
<sequence length="357" mass="38936">MYLSFCEVCVDPNSSGTIGGANGAADVTSQISRKYWKRRSRCHSPAGGCDVTNIPEILEKTEPLSHAQPGGFKTGLEGFLTARVHSIMRSISALQTPPPSPNPAPAPTHPPSSMVTCTPELDLSVILSPAHGARARSRPPMPTQQRLRPTGAAGRLGDAQDCVDELLAVTVPSERDATSRAELCRRHRETKTTSKPLRVGVPPAAQPVCLDKATLNSTLALKAGLQSLQEEEFNSVKAMKETLQRSQRTKSLINTRATEVVNVSRSQPLFTSLVSVDVQEDQLISQVLQERLQVAPPPCCGAVEGPSLRSFTTNDLFWQKPLPPDERPADKKLRPLPRPAHVTFDLFRRQRVWEATP</sequence>
<keyword evidence="2" id="KW-0963">Cytoplasm</keyword>
<organism evidence="7 8">
    <name type="scientific">Gouania willdenowi</name>
    <name type="common">Blunt-snouted clingfish</name>
    <name type="synonym">Lepadogaster willdenowi</name>
    <dbReference type="NCBI Taxonomy" id="441366"/>
    <lineage>
        <taxon>Eukaryota</taxon>
        <taxon>Metazoa</taxon>
        <taxon>Chordata</taxon>
        <taxon>Craniata</taxon>
        <taxon>Vertebrata</taxon>
        <taxon>Euteleostomi</taxon>
        <taxon>Actinopterygii</taxon>
        <taxon>Neopterygii</taxon>
        <taxon>Teleostei</taxon>
        <taxon>Neoteleostei</taxon>
        <taxon>Acanthomorphata</taxon>
        <taxon>Ovalentaria</taxon>
        <taxon>Blenniimorphae</taxon>
        <taxon>Blenniiformes</taxon>
        <taxon>Gobiesocoidei</taxon>
        <taxon>Gobiesocidae</taxon>
        <taxon>Gobiesocinae</taxon>
        <taxon>Gouania</taxon>
    </lineage>
</organism>
<dbReference type="GO" id="GO:1903724">
    <property type="term" value="P:positive regulation of centriole elongation"/>
    <property type="evidence" value="ECO:0007669"/>
    <property type="project" value="TreeGrafter"/>
</dbReference>
<feature type="compositionally biased region" description="Pro residues" evidence="5">
    <location>
        <begin position="96"/>
        <end position="110"/>
    </location>
</feature>
<evidence type="ECO:0000256" key="5">
    <source>
        <dbReference type="SAM" id="MobiDB-lite"/>
    </source>
</evidence>
<dbReference type="Ensembl" id="ENSGWIT00000008369.1">
    <property type="protein sequence ID" value="ENSGWIP00000007549.1"/>
    <property type="gene ID" value="ENSGWIG00000004420.1"/>
</dbReference>
<evidence type="ECO:0000313" key="8">
    <source>
        <dbReference type="Proteomes" id="UP000694680"/>
    </source>
</evidence>
<reference evidence="7" key="3">
    <citation type="submission" date="2025-09" db="UniProtKB">
        <authorList>
            <consortium name="Ensembl"/>
        </authorList>
    </citation>
    <scope>IDENTIFICATION</scope>
</reference>
<feature type="region of interest" description="Disordered" evidence="5">
    <location>
        <begin position="132"/>
        <end position="153"/>
    </location>
</feature>
<evidence type="ECO:0000256" key="1">
    <source>
        <dbReference type="ARBA" id="ARBA00004114"/>
    </source>
</evidence>
<feature type="domain" description="Protein phosphatase 1 regulatory subunit 35 C-terminal" evidence="6">
    <location>
        <begin position="215"/>
        <end position="350"/>
    </location>
</feature>
<dbReference type="PANTHER" id="PTHR28625">
    <property type="entry name" value="PROTEIN PHOSPHATASE 1 REGULATORY SUBUNIT 35"/>
    <property type="match status" value="1"/>
</dbReference>
<dbReference type="InterPro" id="IPR029135">
    <property type="entry name" value="PPP1R35_C"/>
</dbReference>
<dbReference type="GO" id="GO:0045724">
    <property type="term" value="P:positive regulation of cilium assembly"/>
    <property type="evidence" value="ECO:0007669"/>
    <property type="project" value="TreeGrafter"/>
</dbReference>
<dbReference type="OrthoDB" id="8942190at2759"/>
<proteinExistence type="inferred from homology"/>
<keyword evidence="8" id="KW-1185">Reference proteome</keyword>
<dbReference type="Proteomes" id="UP000694680">
    <property type="component" value="Chromosome 8"/>
</dbReference>
<name>A0A8C5DL73_GOUWI</name>
<dbReference type="GeneID" id="114468604"/>
<dbReference type="CTD" id="221908"/>
<reference evidence="7" key="2">
    <citation type="submission" date="2025-08" db="UniProtKB">
        <authorList>
            <consortium name="Ensembl"/>
        </authorList>
    </citation>
    <scope>IDENTIFICATION</scope>
</reference>
<dbReference type="GO" id="GO:0019902">
    <property type="term" value="F:phosphatase binding"/>
    <property type="evidence" value="ECO:0007669"/>
    <property type="project" value="InterPro"/>
</dbReference>
<evidence type="ECO:0000256" key="3">
    <source>
        <dbReference type="ARBA" id="ARBA00023212"/>
    </source>
</evidence>
<gene>
    <name evidence="7" type="primary">ppp1r35</name>
</gene>
<reference evidence="7" key="1">
    <citation type="submission" date="2020-06" db="EMBL/GenBank/DDBJ databases">
        <authorList>
            <consortium name="Wellcome Sanger Institute Data Sharing"/>
        </authorList>
    </citation>
    <scope>NUCLEOTIDE SEQUENCE [LARGE SCALE GENOMIC DNA]</scope>
</reference>
<evidence type="ECO:0000259" key="6">
    <source>
        <dbReference type="Pfam" id="PF15503"/>
    </source>
</evidence>
<evidence type="ECO:0000256" key="4">
    <source>
        <dbReference type="ARBA" id="ARBA00029452"/>
    </source>
</evidence>
<dbReference type="PANTHER" id="PTHR28625:SF1">
    <property type="entry name" value="PROTEIN PHOSPHATASE 1 REGULATORY SUBUNIT 35"/>
    <property type="match status" value="1"/>
</dbReference>
<accession>A0A8C5DL73</accession>
<dbReference type="GO" id="GO:0005814">
    <property type="term" value="C:centriole"/>
    <property type="evidence" value="ECO:0007669"/>
    <property type="project" value="UniProtKB-SubCell"/>
</dbReference>
<dbReference type="Pfam" id="PF15503">
    <property type="entry name" value="PPP1R35_C"/>
    <property type="match status" value="1"/>
</dbReference>
<dbReference type="AlphaFoldDB" id="A0A8C5DL73"/>
<dbReference type="InterPro" id="IPR033590">
    <property type="entry name" value="PPP1R35"/>
</dbReference>
<keyword evidence="3" id="KW-0206">Cytoskeleton</keyword>
<evidence type="ECO:0000313" key="7">
    <source>
        <dbReference type="Ensembl" id="ENSGWIP00000007549.1"/>
    </source>
</evidence>
<protein>
    <recommendedName>
        <fullName evidence="6">Protein phosphatase 1 regulatory subunit 35 C-terminal domain-containing protein</fullName>
    </recommendedName>
</protein>